<dbReference type="GO" id="GO:0003700">
    <property type="term" value="F:DNA-binding transcription factor activity"/>
    <property type="evidence" value="ECO:0007669"/>
    <property type="project" value="InterPro"/>
</dbReference>
<dbReference type="Gene3D" id="1.10.10.10">
    <property type="entry name" value="Winged helix-like DNA-binding domain superfamily/Winged helix DNA-binding domain"/>
    <property type="match status" value="1"/>
</dbReference>
<dbReference type="PANTHER" id="PTHR30432">
    <property type="entry name" value="TRANSCRIPTIONAL REGULATOR MODE"/>
    <property type="match status" value="1"/>
</dbReference>
<dbReference type="InterPro" id="IPR051815">
    <property type="entry name" value="Molybdate_resp_trans_reg"/>
</dbReference>
<organism evidence="2">
    <name type="scientific">bioreactor metagenome</name>
    <dbReference type="NCBI Taxonomy" id="1076179"/>
    <lineage>
        <taxon>unclassified sequences</taxon>
        <taxon>metagenomes</taxon>
        <taxon>ecological metagenomes</taxon>
    </lineage>
</organism>
<comment type="caution">
    <text evidence="2">The sequence shown here is derived from an EMBL/GenBank/DDBJ whole genome shotgun (WGS) entry which is preliminary data.</text>
</comment>
<dbReference type="Pfam" id="PF00126">
    <property type="entry name" value="HTH_1"/>
    <property type="match status" value="1"/>
</dbReference>
<feature type="domain" description="HTH lysR-type" evidence="1">
    <location>
        <begin position="31"/>
        <end position="83"/>
    </location>
</feature>
<gene>
    <name evidence="2" type="ORF">SDC9_68947</name>
</gene>
<dbReference type="AlphaFoldDB" id="A0A644Y1T8"/>
<dbReference type="EMBL" id="VSSQ01003821">
    <property type="protein sequence ID" value="MPM22492.1"/>
    <property type="molecule type" value="Genomic_DNA"/>
</dbReference>
<protein>
    <recommendedName>
        <fullName evidence="1">HTH lysR-type domain-containing protein</fullName>
    </recommendedName>
</protein>
<sequence length="112" mass="12780">MYTKVRVTLRNDDCEHEGHGFGRGIELLLAGVERHGSLNRAAKEMGMAYSKAWRIIKQAEEEFHIELLSRDGPHGSTLTEEGRVLFGRYVEMLHAAEQGALAVFDKYYKDIR</sequence>
<evidence type="ECO:0000259" key="1">
    <source>
        <dbReference type="Pfam" id="PF00126"/>
    </source>
</evidence>
<evidence type="ECO:0000313" key="2">
    <source>
        <dbReference type="EMBL" id="MPM22492.1"/>
    </source>
</evidence>
<dbReference type="PANTHER" id="PTHR30432:SF1">
    <property type="entry name" value="DNA-BINDING TRANSCRIPTIONAL DUAL REGULATOR MODE"/>
    <property type="match status" value="1"/>
</dbReference>
<dbReference type="InterPro" id="IPR000847">
    <property type="entry name" value="LysR_HTH_N"/>
</dbReference>
<proteinExistence type="predicted"/>
<accession>A0A644Y1T8</accession>
<reference evidence="2" key="1">
    <citation type="submission" date="2019-08" db="EMBL/GenBank/DDBJ databases">
        <authorList>
            <person name="Kucharzyk K."/>
            <person name="Murdoch R.W."/>
            <person name="Higgins S."/>
            <person name="Loffler F."/>
        </authorList>
    </citation>
    <scope>NUCLEOTIDE SEQUENCE</scope>
</reference>
<dbReference type="InterPro" id="IPR036388">
    <property type="entry name" value="WH-like_DNA-bd_sf"/>
</dbReference>
<name>A0A644Y1T8_9ZZZZ</name>
<dbReference type="SUPFAM" id="SSF46785">
    <property type="entry name" value="Winged helix' DNA-binding domain"/>
    <property type="match status" value="1"/>
</dbReference>
<dbReference type="InterPro" id="IPR036390">
    <property type="entry name" value="WH_DNA-bd_sf"/>
</dbReference>